<keyword evidence="2" id="KW-1185">Reference proteome</keyword>
<comment type="caution">
    <text evidence="1">The sequence shown here is derived from an EMBL/GenBank/DDBJ whole genome shotgun (WGS) entry which is preliminary data.</text>
</comment>
<dbReference type="Proteomes" id="UP000525923">
    <property type="component" value="Unassembled WGS sequence"/>
</dbReference>
<accession>A0A7W8FUR9</accession>
<dbReference type="Gene3D" id="3.20.20.410">
    <property type="entry name" value="Protein of unknown function UPF0759"/>
    <property type="match status" value="1"/>
</dbReference>
<dbReference type="SUPFAM" id="SSF117396">
    <property type="entry name" value="TM1631-like"/>
    <property type="match status" value="1"/>
</dbReference>
<protein>
    <submittedName>
        <fullName evidence="1">Uncharacterized protein YecE (DUF72 family)</fullName>
    </submittedName>
</protein>
<organism evidence="1 2">
    <name type="scientific">Planococcus koreensis</name>
    <dbReference type="NCBI Taxonomy" id="112331"/>
    <lineage>
        <taxon>Bacteria</taxon>
        <taxon>Bacillati</taxon>
        <taxon>Bacillota</taxon>
        <taxon>Bacilli</taxon>
        <taxon>Bacillales</taxon>
        <taxon>Caryophanaceae</taxon>
        <taxon>Planococcus</taxon>
    </lineage>
</organism>
<dbReference type="EMBL" id="JACHHE010000006">
    <property type="protein sequence ID" value="MBB5180910.1"/>
    <property type="molecule type" value="Genomic_DNA"/>
</dbReference>
<sequence length="286" mass="32650">MIYVGLTGWGDHPDVYSPDSKKTEKLIDYSAHFPIVELDSSFYAVQPARNITKWINETPEGFQFVVKAYQGMTGHLRGENPFDSREEMFEAFRLSIRPMKEAGKLAMVLLQFPPWFDCQKDNVEQIREITGHLQEFDLAIEFRHQSWYAPEFREKTLEFLKENNLIHTVCDEPQAGDGSVPLVAASTRSDKALLRIHGRNVHGWTNPGGGQKWREVRYLYDYNDEELREISNAAETLQKSSDKVYVIFNNNSGGHAAGDAKQFQSMNGLEFNGLSAKQLDLFEGGF</sequence>
<evidence type="ECO:0000313" key="2">
    <source>
        <dbReference type="Proteomes" id="UP000525923"/>
    </source>
</evidence>
<dbReference type="Pfam" id="PF01904">
    <property type="entry name" value="DUF72"/>
    <property type="match status" value="1"/>
</dbReference>
<dbReference type="InterPro" id="IPR002763">
    <property type="entry name" value="DUF72"/>
</dbReference>
<dbReference type="InterPro" id="IPR036520">
    <property type="entry name" value="UPF0759_sf"/>
</dbReference>
<dbReference type="AlphaFoldDB" id="A0A7W8FUR9"/>
<evidence type="ECO:0000313" key="1">
    <source>
        <dbReference type="EMBL" id="MBB5180910.1"/>
    </source>
</evidence>
<proteinExistence type="predicted"/>
<name>A0A7W8FUR9_9BACL</name>
<dbReference type="PANTHER" id="PTHR30348:SF13">
    <property type="entry name" value="UPF0759 PROTEIN YUNF"/>
    <property type="match status" value="1"/>
</dbReference>
<reference evidence="1 2" key="1">
    <citation type="submission" date="2020-08" db="EMBL/GenBank/DDBJ databases">
        <title>Genomic Encyclopedia of Type Strains, Phase IV (KMG-IV): sequencing the most valuable type-strain genomes for metagenomic binning, comparative biology and taxonomic classification.</title>
        <authorList>
            <person name="Goeker M."/>
        </authorList>
    </citation>
    <scope>NUCLEOTIDE SEQUENCE [LARGE SCALE GENOMIC DNA]</scope>
    <source>
        <strain evidence="1 2">DSM 15895</strain>
    </source>
</reference>
<dbReference type="OrthoDB" id="9780310at2"/>
<dbReference type="PANTHER" id="PTHR30348">
    <property type="entry name" value="UNCHARACTERIZED PROTEIN YECE"/>
    <property type="match status" value="1"/>
</dbReference>
<gene>
    <name evidence="1" type="ORF">HNQ44_002355</name>
</gene>
<dbReference type="RefSeq" id="WP_135501411.1">
    <property type="nucleotide sequence ID" value="NZ_JACHHE010000006.1"/>
</dbReference>